<evidence type="ECO:0000313" key="7">
    <source>
        <dbReference type="Proteomes" id="UP001333110"/>
    </source>
</evidence>
<dbReference type="AlphaFoldDB" id="A0AAN7RRC3"/>
<dbReference type="Pfam" id="PF07686">
    <property type="entry name" value="V-set"/>
    <property type="match status" value="1"/>
</dbReference>
<dbReference type="GO" id="GO:0002250">
    <property type="term" value="P:adaptive immune response"/>
    <property type="evidence" value="ECO:0007669"/>
    <property type="project" value="UniProtKB-KW"/>
</dbReference>
<dbReference type="Gene3D" id="2.60.40.10">
    <property type="entry name" value="Immunoglobulins"/>
    <property type="match status" value="1"/>
</dbReference>
<evidence type="ECO:0000256" key="4">
    <source>
        <dbReference type="SAM" id="MobiDB-lite"/>
    </source>
</evidence>
<organism evidence="6 7">
    <name type="scientific">Mycteria americana</name>
    <name type="common">Wood stork</name>
    <dbReference type="NCBI Taxonomy" id="33587"/>
    <lineage>
        <taxon>Eukaryota</taxon>
        <taxon>Metazoa</taxon>
        <taxon>Chordata</taxon>
        <taxon>Craniata</taxon>
        <taxon>Vertebrata</taxon>
        <taxon>Euteleostomi</taxon>
        <taxon>Archelosauria</taxon>
        <taxon>Archosauria</taxon>
        <taxon>Dinosauria</taxon>
        <taxon>Saurischia</taxon>
        <taxon>Theropoda</taxon>
        <taxon>Coelurosauria</taxon>
        <taxon>Aves</taxon>
        <taxon>Neognathae</taxon>
        <taxon>Neoaves</taxon>
        <taxon>Aequornithes</taxon>
        <taxon>Ciconiiformes</taxon>
        <taxon>Ciconiidae</taxon>
        <taxon>Mycteria</taxon>
    </lineage>
</organism>
<keyword evidence="1" id="KW-0391">Immunity</keyword>
<protein>
    <recommendedName>
        <fullName evidence="5">Immunoglobulin V-set domain-containing protein</fullName>
    </recommendedName>
</protein>
<dbReference type="GO" id="GO:0005576">
    <property type="term" value="C:extracellular region"/>
    <property type="evidence" value="ECO:0007669"/>
    <property type="project" value="UniProtKB-ARBA"/>
</dbReference>
<dbReference type="GO" id="GO:0019814">
    <property type="term" value="C:immunoglobulin complex"/>
    <property type="evidence" value="ECO:0007669"/>
    <property type="project" value="UniProtKB-KW"/>
</dbReference>
<feature type="domain" description="Immunoglobulin V-set" evidence="5">
    <location>
        <begin position="50"/>
        <end position="109"/>
    </location>
</feature>
<keyword evidence="3" id="KW-1280">Immunoglobulin</keyword>
<name>A0AAN7RRC3_MYCAM</name>
<dbReference type="InterPro" id="IPR013106">
    <property type="entry name" value="Ig_V-set"/>
</dbReference>
<reference evidence="6 7" key="1">
    <citation type="journal article" date="2023" name="J. Hered.">
        <title>Chromosome-level genome of the wood stork (Mycteria americana) provides insight into avian chromosome evolution.</title>
        <authorList>
            <person name="Flamio R. Jr."/>
            <person name="Ramstad K.M."/>
        </authorList>
    </citation>
    <scope>NUCLEOTIDE SEQUENCE [LARGE SCALE GENOMIC DNA]</scope>
    <source>
        <strain evidence="6">JAX WOST 10</strain>
    </source>
</reference>
<feature type="region of interest" description="Disordered" evidence="4">
    <location>
        <begin position="25"/>
        <end position="50"/>
    </location>
</feature>
<evidence type="ECO:0000259" key="5">
    <source>
        <dbReference type="SMART" id="SM00406"/>
    </source>
</evidence>
<keyword evidence="7" id="KW-1185">Reference proteome</keyword>
<keyword evidence="2" id="KW-1064">Adaptive immunity</keyword>
<proteinExistence type="predicted"/>
<dbReference type="SMART" id="SM00406">
    <property type="entry name" value="IGv"/>
    <property type="match status" value="1"/>
</dbReference>
<dbReference type="InterPro" id="IPR050199">
    <property type="entry name" value="IgHV"/>
</dbReference>
<dbReference type="EMBL" id="JAUNZN010000097">
    <property type="protein sequence ID" value="KAK4805413.1"/>
    <property type="molecule type" value="Genomic_DNA"/>
</dbReference>
<dbReference type="Proteomes" id="UP001333110">
    <property type="component" value="Unassembled WGS sequence"/>
</dbReference>
<comment type="caution">
    <text evidence="6">The sequence shown here is derived from an EMBL/GenBank/DDBJ whole genome shotgun (WGS) entry which is preliminary data.</text>
</comment>
<evidence type="ECO:0000256" key="2">
    <source>
        <dbReference type="ARBA" id="ARBA00023130"/>
    </source>
</evidence>
<dbReference type="InterPro" id="IPR036179">
    <property type="entry name" value="Ig-like_dom_sf"/>
</dbReference>
<dbReference type="PANTHER" id="PTHR23266">
    <property type="entry name" value="IMMUNOGLOBULIN HEAVY CHAIN"/>
    <property type="match status" value="1"/>
</dbReference>
<sequence>MPGSPQPSVPRWDGSSRFICLPQPAAQHPAPRSLQRVPASQQLPKPLHPVAPGKGLEYVAHIKNDGSSTWYASAVQGRFTISRDNSQSTVTLQMNSLRAHDTATYYCAKDAGGAAGTGGTGPVSGQGIL</sequence>
<accession>A0AAN7RRC3</accession>
<evidence type="ECO:0000256" key="1">
    <source>
        <dbReference type="ARBA" id="ARBA00022859"/>
    </source>
</evidence>
<evidence type="ECO:0000313" key="6">
    <source>
        <dbReference type="EMBL" id="KAK4805413.1"/>
    </source>
</evidence>
<dbReference type="SUPFAM" id="SSF48726">
    <property type="entry name" value="Immunoglobulin"/>
    <property type="match status" value="1"/>
</dbReference>
<gene>
    <name evidence="6" type="ORF">QYF61_000006</name>
</gene>
<dbReference type="InterPro" id="IPR013783">
    <property type="entry name" value="Ig-like_fold"/>
</dbReference>
<evidence type="ECO:0000256" key="3">
    <source>
        <dbReference type="ARBA" id="ARBA00043265"/>
    </source>
</evidence>